<name>A0ABS0CBL5_9NOCA</name>
<proteinExistence type="predicted"/>
<evidence type="ECO:0000313" key="1">
    <source>
        <dbReference type="EMBL" id="MBF6226034.1"/>
    </source>
</evidence>
<sequence length="391" mass="42583">MTILLHDGRRPGHLGWLKEAVSAGLASGAILNPFCTPPVSVPRHPSAQSVIADLRGGSIFKEAEPEILFDSATWAATLPSTDQWEVYDQWPLWPHHTRGDLRDADAIADHVRGVFAIQSDLDVPFLAPTVAVDSPTGQTAATALELAAESIRQQRGCILTICGVNSFWRAGPALDAFMGKVARLRPKAYYVIPLRDRSGYPADTTDTDAIAGWLRSIHSLALRSRLVAGYTDHLGIIAAAAGADTVGTGWDQGQRVCNPDSFRGTEPGGKTVNYSPHPALLARFTETTARGLQDLAPQFAETMRWGEPIPADMREHREQHLSALSEQVASVLKSGPSHTDRFAEVHRMFVGADLSWNHAIALGSQDVGRREKAMWLEGMRAGFEAYVRAER</sequence>
<gene>
    <name evidence="1" type="ORF">IU470_13110</name>
</gene>
<organism evidence="1 2">
    <name type="scientific">Nocardia abscessus</name>
    <dbReference type="NCBI Taxonomy" id="120957"/>
    <lineage>
        <taxon>Bacteria</taxon>
        <taxon>Bacillati</taxon>
        <taxon>Actinomycetota</taxon>
        <taxon>Actinomycetes</taxon>
        <taxon>Mycobacteriales</taxon>
        <taxon>Nocardiaceae</taxon>
        <taxon>Nocardia</taxon>
    </lineage>
</organism>
<dbReference type="RefSeq" id="WP_195033213.1">
    <property type="nucleotide sequence ID" value="NZ_JADLRE010000009.1"/>
</dbReference>
<accession>A0ABS0CBL5</accession>
<dbReference type="Proteomes" id="UP000807309">
    <property type="component" value="Unassembled WGS sequence"/>
</dbReference>
<reference evidence="1 2" key="1">
    <citation type="submission" date="2020-10" db="EMBL/GenBank/DDBJ databases">
        <title>Identification of Nocardia species via Next-generation sequencing and recognition of intraspecies genetic diversity.</title>
        <authorList>
            <person name="Li P."/>
            <person name="Li P."/>
            <person name="Lu B."/>
        </authorList>
    </citation>
    <scope>NUCLEOTIDE SEQUENCE [LARGE SCALE GENOMIC DNA]</scope>
    <source>
        <strain evidence="1 2">N-11</strain>
    </source>
</reference>
<evidence type="ECO:0000313" key="2">
    <source>
        <dbReference type="Proteomes" id="UP000807309"/>
    </source>
</evidence>
<comment type="caution">
    <text evidence="1">The sequence shown here is derived from an EMBL/GenBank/DDBJ whole genome shotgun (WGS) entry which is preliminary data.</text>
</comment>
<dbReference type="EMBL" id="JADLRE010000009">
    <property type="protein sequence ID" value="MBF6226034.1"/>
    <property type="molecule type" value="Genomic_DNA"/>
</dbReference>
<keyword evidence="2" id="KW-1185">Reference proteome</keyword>
<protein>
    <submittedName>
        <fullName evidence="1">Uncharacterized protein</fullName>
    </submittedName>
</protein>